<protein>
    <submittedName>
        <fullName evidence="2">Uncharacterized protein</fullName>
    </submittedName>
</protein>
<keyword evidence="1" id="KW-0732">Signal</keyword>
<name>A0A7W6DRE6_9RHOB</name>
<proteinExistence type="predicted"/>
<gene>
    <name evidence="2" type="ORF">GGQ68_004126</name>
</gene>
<dbReference type="EMBL" id="JACIEJ010000012">
    <property type="protein sequence ID" value="MBB3987773.1"/>
    <property type="molecule type" value="Genomic_DNA"/>
</dbReference>
<evidence type="ECO:0000313" key="2">
    <source>
        <dbReference type="EMBL" id="MBB3987773.1"/>
    </source>
</evidence>
<keyword evidence="3" id="KW-1185">Reference proteome</keyword>
<sequence>MSISYPKFEKSSLLKVAVSACVLCLPLNPAFACIPISEPLGLSMCVADTPWELREDEGDDFLFYNAVDDYAGSVRVFDGGTEDGLESERAARVMVRSDSQETQDFTLLKAGKVPSGNFVYAARGSLNGRSNIYVNTVSVGPTKTLRITTWRIGEALSDRDRELHAVFGKLLKTDK</sequence>
<reference evidence="2 3" key="1">
    <citation type="submission" date="2020-08" db="EMBL/GenBank/DDBJ databases">
        <title>Genomic Encyclopedia of Type Strains, Phase IV (KMG-IV): sequencing the most valuable type-strain genomes for metagenomic binning, comparative biology and taxonomic classification.</title>
        <authorList>
            <person name="Goeker M."/>
        </authorList>
    </citation>
    <scope>NUCLEOTIDE SEQUENCE [LARGE SCALE GENOMIC DNA]</scope>
    <source>
        <strain evidence="2 3">DSM 102235</strain>
    </source>
</reference>
<feature type="signal peptide" evidence="1">
    <location>
        <begin position="1"/>
        <end position="32"/>
    </location>
</feature>
<organism evidence="2 3">
    <name type="scientific">Sagittula marina</name>
    <dbReference type="NCBI Taxonomy" id="943940"/>
    <lineage>
        <taxon>Bacteria</taxon>
        <taxon>Pseudomonadati</taxon>
        <taxon>Pseudomonadota</taxon>
        <taxon>Alphaproteobacteria</taxon>
        <taxon>Rhodobacterales</taxon>
        <taxon>Roseobacteraceae</taxon>
        <taxon>Sagittula</taxon>
    </lineage>
</organism>
<evidence type="ECO:0000256" key="1">
    <source>
        <dbReference type="SAM" id="SignalP"/>
    </source>
</evidence>
<dbReference type="RefSeq" id="WP_183969151.1">
    <property type="nucleotide sequence ID" value="NZ_BAABBZ010000056.1"/>
</dbReference>
<comment type="caution">
    <text evidence="2">The sequence shown here is derived from an EMBL/GenBank/DDBJ whole genome shotgun (WGS) entry which is preliminary data.</text>
</comment>
<feature type="chain" id="PRO_5031217245" evidence="1">
    <location>
        <begin position="33"/>
        <end position="175"/>
    </location>
</feature>
<dbReference type="AlphaFoldDB" id="A0A7W6DRE6"/>
<evidence type="ECO:0000313" key="3">
    <source>
        <dbReference type="Proteomes" id="UP000541426"/>
    </source>
</evidence>
<accession>A0A7W6DRE6</accession>
<dbReference type="Proteomes" id="UP000541426">
    <property type="component" value="Unassembled WGS sequence"/>
</dbReference>